<accession>A0A8S0QBV6</accession>
<name>A0A8S0QBV6_OLEEU</name>
<gene>
    <name evidence="1" type="ORF">OLEA9_A040763</name>
</gene>
<protein>
    <submittedName>
        <fullName evidence="1">Photosystem I P700 apo A1, partial (Chloroplast)</fullName>
    </submittedName>
</protein>
<evidence type="ECO:0000313" key="1">
    <source>
        <dbReference type="EMBL" id="CAA2962592.1"/>
    </source>
</evidence>
<evidence type="ECO:0000313" key="2">
    <source>
        <dbReference type="Proteomes" id="UP000594638"/>
    </source>
</evidence>
<dbReference type="InterPro" id="IPR036408">
    <property type="entry name" value="PSI_PsaA/B_sf"/>
</dbReference>
<dbReference type="Gene3D" id="1.20.1130.10">
    <property type="entry name" value="Photosystem I PsaA/PsaB"/>
    <property type="match status" value="1"/>
</dbReference>
<dbReference type="PANTHER" id="PTHR30128">
    <property type="entry name" value="OUTER MEMBRANE PROTEIN, OMPA-RELATED"/>
    <property type="match status" value="1"/>
</dbReference>
<dbReference type="Pfam" id="PF00223">
    <property type="entry name" value="PsaA_PsaB"/>
    <property type="match status" value="1"/>
</dbReference>
<dbReference type="AlphaFoldDB" id="A0A8S0QBV6"/>
<dbReference type="OrthoDB" id="349at2759"/>
<dbReference type="SUPFAM" id="SSF81558">
    <property type="entry name" value="Photosystem I subunits PsaA/PsaB"/>
    <property type="match status" value="1"/>
</dbReference>
<dbReference type="InterPro" id="IPR001280">
    <property type="entry name" value="PSI_PsaA/B"/>
</dbReference>
<dbReference type="Gramene" id="OE9A040763T1">
    <property type="protein sequence ID" value="OE9A040763C1"/>
    <property type="gene ID" value="OE9A040763"/>
</dbReference>
<dbReference type="PANTHER" id="PTHR30128:SF19">
    <property type="entry name" value="PHOTOSYSTEM I P700 CHLOROPHYLL A APOPROTEIN A1-RELATED"/>
    <property type="match status" value="1"/>
</dbReference>
<keyword evidence="2" id="KW-1185">Reference proteome</keyword>
<dbReference type="Proteomes" id="UP000594638">
    <property type="component" value="Unassembled WGS sequence"/>
</dbReference>
<feature type="non-terminal residue" evidence="1">
    <location>
        <position position="1"/>
    </location>
</feature>
<organism evidence="1 2">
    <name type="scientific">Olea europaea subsp. europaea</name>
    <dbReference type="NCBI Taxonomy" id="158383"/>
    <lineage>
        <taxon>Eukaryota</taxon>
        <taxon>Viridiplantae</taxon>
        <taxon>Streptophyta</taxon>
        <taxon>Embryophyta</taxon>
        <taxon>Tracheophyta</taxon>
        <taxon>Spermatophyta</taxon>
        <taxon>Magnoliopsida</taxon>
        <taxon>eudicotyledons</taxon>
        <taxon>Gunneridae</taxon>
        <taxon>Pentapetalae</taxon>
        <taxon>asterids</taxon>
        <taxon>lamiids</taxon>
        <taxon>Lamiales</taxon>
        <taxon>Oleaceae</taxon>
        <taxon>Oleeae</taxon>
        <taxon>Olea</taxon>
    </lineage>
</organism>
<dbReference type="GO" id="GO:0009535">
    <property type="term" value="C:chloroplast thylakoid membrane"/>
    <property type="evidence" value="ECO:0007669"/>
    <property type="project" value="TreeGrafter"/>
</dbReference>
<dbReference type="GO" id="GO:0015979">
    <property type="term" value="P:photosynthesis"/>
    <property type="evidence" value="ECO:0007669"/>
    <property type="project" value="InterPro"/>
</dbReference>
<reference evidence="1 2" key="1">
    <citation type="submission" date="2019-12" db="EMBL/GenBank/DDBJ databases">
        <authorList>
            <person name="Alioto T."/>
            <person name="Alioto T."/>
            <person name="Gomez Garrido J."/>
        </authorList>
    </citation>
    <scope>NUCLEOTIDE SEQUENCE [LARGE SCALE GENOMIC DNA]</scope>
</reference>
<proteinExistence type="predicted"/>
<dbReference type="EMBL" id="CACTIH010001146">
    <property type="protein sequence ID" value="CAA2962592.1"/>
    <property type="molecule type" value="Genomic_DNA"/>
</dbReference>
<feature type="non-terminal residue" evidence="1">
    <location>
        <position position="60"/>
    </location>
</feature>
<comment type="caution">
    <text evidence="1">The sequence shown here is derived from an EMBL/GenBank/DDBJ whole genome shotgun (WGS) entry which is preliminary data.</text>
</comment>
<sequence length="60" mass="6774">CSFCMDFLFSGCGYWQELIKSIVWAHNKFKVVPRLRALGIVQGRVVGVTHYLLGGIATTW</sequence>